<dbReference type="InterPro" id="IPR012349">
    <property type="entry name" value="Split_barrel_FMN-bd"/>
</dbReference>
<dbReference type="Gene3D" id="3.20.180.10">
    <property type="entry name" value="PNP-oxidase-like"/>
    <property type="match status" value="1"/>
</dbReference>
<dbReference type="AlphaFoldDB" id="A0A974PSD9"/>
<evidence type="ECO:0000259" key="2">
    <source>
        <dbReference type="Pfam" id="PF13883"/>
    </source>
</evidence>
<accession>A0A974PSD9</accession>
<sequence>MTDPAAVTAVRRLIREARFGALATLEAEGGPYASLVAIGTDPDGRPTLLISRLARHTRNIAGDARVSLLVSAAGAADPLDAPRASLVGRIAPADEAQVRTRYLARHAAAAGYVDFKDFSFFRVEIESAHLVEGFGRIVDVPGAELVTAWDDAAELASGQDGVIAHMNADHSDAVALYATVLLGAPEGAWRMVSVDPEGCEISCGDLIRRLDFSQRNTSLSAVRKELVALVHAAREQKTG</sequence>
<dbReference type="KEGG" id="xdi:EZH22_11840"/>
<dbReference type="SUPFAM" id="SSF50475">
    <property type="entry name" value="FMN-binding split barrel"/>
    <property type="match status" value="1"/>
</dbReference>
<protein>
    <submittedName>
        <fullName evidence="3">HugZ family protein</fullName>
    </submittedName>
</protein>
<evidence type="ECO:0000313" key="3">
    <source>
        <dbReference type="EMBL" id="QRG08897.1"/>
    </source>
</evidence>
<gene>
    <name evidence="3" type="ORF">EZH22_11840</name>
</gene>
<dbReference type="Proteomes" id="UP000596427">
    <property type="component" value="Chromosome"/>
</dbReference>
<organism evidence="3 4">
    <name type="scientific">Xanthobacter dioxanivorans</name>
    <dbReference type="NCBI Taxonomy" id="2528964"/>
    <lineage>
        <taxon>Bacteria</taxon>
        <taxon>Pseudomonadati</taxon>
        <taxon>Pseudomonadota</taxon>
        <taxon>Alphaproteobacteria</taxon>
        <taxon>Hyphomicrobiales</taxon>
        <taxon>Xanthobacteraceae</taxon>
        <taxon>Xanthobacter</taxon>
    </lineage>
</organism>
<dbReference type="EMBL" id="CP063362">
    <property type="protein sequence ID" value="QRG08897.1"/>
    <property type="molecule type" value="Genomic_DNA"/>
</dbReference>
<dbReference type="Gene3D" id="2.30.110.10">
    <property type="entry name" value="Electron Transport, Fmn-binding Protein, Chain A"/>
    <property type="match status" value="1"/>
</dbReference>
<feature type="domain" description="DUF2470" evidence="1">
    <location>
        <begin position="160"/>
        <end position="229"/>
    </location>
</feature>
<reference evidence="3 4" key="1">
    <citation type="submission" date="2020-10" db="EMBL/GenBank/DDBJ databases">
        <title>Degradation of 1,4-Dioxane by Xanthobacter sp. YN2, via a Novel Group-2 Soluble Di-Iron Monooxygenase.</title>
        <authorList>
            <person name="Ma F."/>
            <person name="Wang Y."/>
            <person name="Yang J."/>
            <person name="Guo H."/>
            <person name="Su D."/>
            <person name="Yu L."/>
        </authorList>
    </citation>
    <scope>NUCLEOTIDE SEQUENCE [LARGE SCALE GENOMIC DNA]</scope>
    <source>
        <strain evidence="3 4">YN2</strain>
    </source>
</reference>
<dbReference type="Pfam" id="PF13883">
    <property type="entry name" value="CREG_beta-barrel"/>
    <property type="match status" value="1"/>
</dbReference>
<dbReference type="GO" id="GO:0005737">
    <property type="term" value="C:cytoplasm"/>
    <property type="evidence" value="ECO:0007669"/>
    <property type="project" value="UniProtKB-ARBA"/>
</dbReference>
<dbReference type="InterPro" id="IPR037119">
    <property type="entry name" value="Haem_oxidase_HugZ-like_sf"/>
</dbReference>
<evidence type="ECO:0000259" key="1">
    <source>
        <dbReference type="Pfam" id="PF10615"/>
    </source>
</evidence>
<keyword evidence="4" id="KW-1185">Reference proteome</keyword>
<proteinExistence type="predicted"/>
<dbReference type="RefSeq" id="WP_203195813.1">
    <property type="nucleotide sequence ID" value="NZ_CP063362.1"/>
</dbReference>
<name>A0A974PSD9_9HYPH</name>
<dbReference type="PANTHER" id="PTHR13343:SF17">
    <property type="entry name" value="CELLULAR REPRESSOR OF E1A-STIMULATED GENES, ISOFORM A"/>
    <property type="match status" value="1"/>
</dbReference>
<dbReference type="PANTHER" id="PTHR13343">
    <property type="entry name" value="CREG1 PROTEIN"/>
    <property type="match status" value="1"/>
</dbReference>
<dbReference type="InterPro" id="IPR019595">
    <property type="entry name" value="DUF2470"/>
</dbReference>
<evidence type="ECO:0000313" key="4">
    <source>
        <dbReference type="Proteomes" id="UP000596427"/>
    </source>
</evidence>
<feature type="domain" description="CREG-like beta-barrel" evidence="2">
    <location>
        <begin position="8"/>
        <end position="142"/>
    </location>
</feature>
<dbReference type="Pfam" id="PF10615">
    <property type="entry name" value="DUF2470"/>
    <property type="match status" value="1"/>
</dbReference>
<dbReference type="InterPro" id="IPR055343">
    <property type="entry name" value="CREG_beta-barrel"/>
</dbReference>